<evidence type="ECO:0000313" key="3">
    <source>
        <dbReference type="Proteomes" id="UP000638313"/>
    </source>
</evidence>
<comment type="caution">
    <text evidence="2">The sequence shown here is derived from an EMBL/GenBank/DDBJ whole genome shotgun (WGS) entry which is preliminary data.</text>
</comment>
<evidence type="ECO:0000256" key="1">
    <source>
        <dbReference type="SAM" id="MobiDB-lite"/>
    </source>
</evidence>
<dbReference type="Proteomes" id="UP000638313">
    <property type="component" value="Unassembled WGS sequence"/>
</dbReference>
<reference evidence="2" key="2">
    <citation type="submission" date="2020-09" db="EMBL/GenBank/DDBJ databases">
        <authorList>
            <person name="Sun Q."/>
            <person name="Ohkuma M."/>
        </authorList>
    </citation>
    <scope>NUCLEOTIDE SEQUENCE</scope>
    <source>
        <strain evidence="2">JCM 4059</strain>
    </source>
</reference>
<dbReference type="RefSeq" id="WP_190130946.1">
    <property type="nucleotide sequence ID" value="NZ_BNBD01000008.1"/>
</dbReference>
<feature type="compositionally biased region" description="Basic residues" evidence="1">
    <location>
        <begin position="62"/>
        <end position="78"/>
    </location>
</feature>
<feature type="compositionally biased region" description="Low complexity" evidence="1">
    <location>
        <begin position="88"/>
        <end position="99"/>
    </location>
</feature>
<sequence>MPIGLLEAKDEVKAVGLILGENQWDAYNSSGSTIHDFPILADKVAEAQGCDDTGNRPTSRLRPLKRPGRPHHRLRPVRLVRPQPPPTAARSSPASSAAKPRTRPVRNLPIALLRLGSVKTAHIPGGIDPNEIIPVSGAEQVRSLGEVR</sequence>
<reference evidence="2" key="1">
    <citation type="journal article" date="2014" name="Int. J. Syst. Evol. Microbiol.">
        <title>Complete genome sequence of Corynebacterium casei LMG S-19264T (=DSM 44701T), isolated from a smear-ripened cheese.</title>
        <authorList>
            <consortium name="US DOE Joint Genome Institute (JGI-PGF)"/>
            <person name="Walter F."/>
            <person name="Albersmeier A."/>
            <person name="Kalinowski J."/>
            <person name="Ruckert C."/>
        </authorList>
    </citation>
    <scope>NUCLEOTIDE SEQUENCE</scope>
    <source>
        <strain evidence="2">JCM 4059</strain>
    </source>
</reference>
<proteinExistence type="predicted"/>
<accession>A0A919B6I8</accession>
<dbReference type="AlphaFoldDB" id="A0A919B6I8"/>
<protein>
    <submittedName>
        <fullName evidence="2">Uncharacterized protein</fullName>
    </submittedName>
</protein>
<organism evidence="2 3">
    <name type="scientific">Streptomyces mashuensis</name>
    <dbReference type="NCBI Taxonomy" id="33904"/>
    <lineage>
        <taxon>Bacteria</taxon>
        <taxon>Bacillati</taxon>
        <taxon>Actinomycetota</taxon>
        <taxon>Actinomycetes</taxon>
        <taxon>Kitasatosporales</taxon>
        <taxon>Streptomycetaceae</taxon>
        <taxon>Streptomyces</taxon>
    </lineage>
</organism>
<name>A0A919B6I8_9ACTN</name>
<keyword evidence="3" id="KW-1185">Reference proteome</keyword>
<evidence type="ECO:0000313" key="2">
    <source>
        <dbReference type="EMBL" id="GHF54102.1"/>
    </source>
</evidence>
<gene>
    <name evidence="2" type="ORF">GCM10010218_39170</name>
</gene>
<dbReference type="EMBL" id="BNBD01000008">
    <property type="protein sequence ID" value="GHF54102.1"/>
    <property type="molecule type" value="Genomic_DNA"/>
</dbReference>
<feature type="region of interest" description="Disordered" evidence="1">
    <location>
        <begin position="47"/>
        <end position="106"/>
    </location>
</feature>